<comment type="caution">
    <text evidence="1">The sequence shown here is derived from an EMBL/GenBank/DDBJ whole genome shotgun (WGS) entry which is preliminary data.</text>
</comment>
<organism evidence="1 2">
    <name type="scientific">Romeriopsis navalis LEGE 11480</name>
    <dbReference type="NCBI Taxonomy" id="2777977"/>
    <lineage>
        <taxon>Bacteria</taxon>
        <taxon>Bacillati</taxon>
        <taxon>Cyanobacteriota</taxon>
        <taxon>Cyanophyceae</taxon>
        <taxon>Leptolyngbyales</taxon>
        <taxon>Leptolyngbyaceae</taxon>
        <taxon>Romeriopsis</taxon>
        <taxon>Romeriopsis navalis</taxon>
    </lineage>
</organism>
<protein>
    <submittedName>
        <fullName evidence="1">Uncharacterized protein</fullName>
    </submittedName>
</protein>
<dbReference type="RefSeq" id="WP_264327208.1">
    <property type="nucleotide sequence ID" value="NZ_JADEXQ010000102.1"/>
</dbReference>
<evidence type="ECO:0000313" key="1">
    <source>
        <dbReference type="EMBL" id="MBE9032389.1"/>
    </source>
</evidence>
<dbReference type="EMBL" id="JADEXQ010000102">
    <property type="protein sequence ID" value="MBE9032389.1"/>
    <property type="molecule type" value="Genomic_DNA"/>
</dbReference>
<evidence type="ECO:0000313" key="2">
    <source>
        <dbReference type="Proteomes" id="UP000625316"/>
    </source>
</evidence>
<gene>
    <name evidence="1" type="ORF">IQ266_21865</name>
</gene>
<proteinExistence type="predicted"/>
<sequence length="126" mass="14648">MSESLTQDAWCQLCGYSPEWLVAGMLDVDFVQMQAIEYQQDADADLADYKRDAYRYLLAKINWRDRSQFRQFMQVVESDAKMPLSQAAISELIESDKVPYDWFAELADKRVLQQASIQQKLAKIKP</sequence>
<accession>A0A928Z534</accession>
<keyword evidence="2" id="KW-1185">Reference proteome</keyword>
<dbReference type="AlphaFoldDB" id="A0A928Z534"/>
<reference evidence="1" key="1">
    <citation type="submission" date="2020-10" db="EMBL/GenBank/DDBJ databases">
        <authorList>
            <person name="Castelo-Branco R."/>
            <person name="Eusebio N."/>
            <person name="Adriana R."/>
            <person name="Vieira A."/>
            <person name="Brugerolle De Fraissinette N."/>
            <person name="Rezende De Castro R."/>
            <person name="Schneider M.P."/>
            <person name="Vasconcelos V."/>
            <person name="Leao P.N."/>
        </authorList>
    </citation>
    <scope>NUCLEOTIDE SEQUENCE</scope>
    <source>
        <strain evidence="1">LEGE 11480</strain>
    </source>
</reference>
<dbReference type="Proteomes" id="UP000625316">
    <property type="component" value="Unassembled WGS sequence"/>
</dbReference>
<name>A0A928Z534_9CYAN</name>